<reference evidence="1" key="1">
    <citation type="journal article" date="2011" name="PLoS Biol.">
        <title>Gene gain and loss during evolution of obligate parasitism in the white rust pathogen of Arabidopsis thaliana.</title>
        <authorList>
            <person name="Kemen E."/>
            <person name="Gardiner A."/>
            <person name="Schultz-Larsen T."/>
            <person name="Kemen A.C."/>
            <person name="Balmuth A.L."/>
            <person name="Robert-Seilaniantz A."/>
            <person name="Bailey K."/>
            <person name="Holub E."/>
            <person name="Studholme D.J."/>
            <person name="Maclean D."/>
            <person name="Jones J.D."/>
        </authorList>
    </citation>
    <scope>NUCLEOTIDE SEQUENCE</scope>
</reference>
<name>F0WY80_9STRA</name>
<protein>
    <submittedName>
        <fullName evidence="1">AlNc14C373G11140 protein</fullName>
    </submittedName>
</protein>
<accession>F0WY80</accession>
<organism evidence="1">
    <name type="scientific">Albugo laibachii Nc14</name>
    <dbReference type="NCBI Taxonomy" id="890382"/>
    <lineage>
        <taxon>Eukaryota</taxon>
        <taxon>Sar</taxon>
        <taxon>Stramenopiles</taxon>
        <taxon>Oomycota</taxon>
        <taxon>Peronosporomycetes</taxon>
        <taxon>Albuginales</taxon>
        <taxon>Albuginaceae</taxon>
        <taxon>Albugo</taxon>
    </lineage>
</organism>
<proteinExistence type="predicted"/>
<sequence>MDGMGKKNIEINGVIRLYSDWANITLGVEIVKSASGNNNSLLLISSDQAPFPPKVFPLSHAA</sequence>
<dbReference type="HOGENOM" id="CLU_2908750_0_0_1"/>
<gene>
    <name evidence="1" type="primary">AlNc14C373G11140</name>
    <name evidence="1" type="ORF">ALNC14_125760</name>
</gene>
<dbReference type="EMBL" id="FR824417">
    <property type="protein sequence ID" value="CCA26432.1"/>
    <property type="molecule type" value="Genomic_DNA"/>
</dbReference>
<reference evidence="1" key="2">
    <citation type="submission" date="2011-02" db="EMBL/GenBank/DDBJ databases">
        <authorList>
            <person name="MacLean D."/>
        </authorList>
    </citation>
    <scope>NUCLEOTIDE SEQUENCE</scope>
</reference>
<evidence type="ECO:0000313" key="1">
    <source>
        <dbReference type="EMBL" id="CCA26432.1"/>
    </source>
</evidence>
<dbReference type="AlphaFoldDB" id="F0WY80"/>